<gene>
    <name evidence="2" type="ORF">DYB26_015363</name>
</gene>
<name>A0A3R7FKB2_APHAT</name>
<dbReference type="Proteomes" id="UP000286510">
    <property type="component" value="Unassembled WGS sequence"/>
</dbReference>
<protein>
    <submittedName>
        <fullName evidence="2">Uncharacterized protein</fullName>
    </submittedName>
</protein>
<comment type="caution">
    <text evidence="2">The sequence shown here is derived from an EMBL/GenBank/DDBJ whole genome shotgun (WGS) entry which is preliminary data.</text>
</comment>
<sequence>MFPLDKIDSDDDDDVTSENTSILDEADHLLDKEEENQSLSFPFGSIRSPTRKRNQAAPNNVVGVSPLDNIADARRKRRASFGARQQQSASLVTQQQQQPSRRQSLLGVNVMQNNDALVIVGSAKKPRP</sequence>
<proteinExistence type="predicted"/>
<evidence type="ECO:0000313" key="2">
    <source>
        <dbReference type="EMBL" id="RHZ40208.1"/>
    </source>
</evidence>
<feature type="region of interest" description="Disordered" evidence="1">
    <location>
        <begin position="1"/>
        <end position="102"/>
    </location>
</feature>
<evidence type="ECO:0000256" key="1">
    <source>
        <dbReference type="SAM" id="MobiDB-lite"/>
    </source>
</evidence>
<accession>A0A3R7FKB2</accession>
<feature type="compositionally biased region" description="Low complexity" evidence="1">
    <location>
        <begin position="84"/>
        <end position="102"/>
    </location>
</feature>
<feature type="non-terminal residue" evidence="2">
    <location>
        <position position="128"/>
    </location>
</feature>
<organism evidence="2 3">
    <name type="scientific">Aphanomyces astaci</name>
    <name type="common">Crayfish plague agent</name>
    <dbReference type="NCBI Taxonomy" id="112090"/>
    <lineage>
        <taxon>Eukaryota</taxon>
        <taxon>Sar</taxon>
        <taxon>Stramenopiles</taxon>
        <taxon>Oomycota</taxon>
        <taxon>Saprolegniomycetes</taxon>
        <taxon>Saprolegniales</taxon>
        <taxon>Verrucalvaceae</taxon>
        <taxon>Aphanomyces</taxon>
    </lineage>
</organism>
<dbReference type="VEuPathDB" id="FungiDB:H257_13907"/>
<dbReference type="EMBL" id="QUTF01006857">
    <property type="protein sequence ID" value="RHZ40208.1"/>
    <property type="molecule type" value="Genomic_DNA"/>
</dbReference>
<evidence type="ECO:0000313" key="3">
    <source>
        <dbReference type="Proteomes" id="UP000286510"/>
    </source>
</evidence>
<reference evidence="2 3" key="1">
    <citation type="submission" date="2018-08" db="EMBL/GenBank/DDBJ databases">
        <title>Aphanomyces genome sequencing and annotation.</title>
        <authorList>
            <person name="Minardi D."/>
            <person name="Oidtmann B."/>
            <person name="Van Der Giezen M."/>
            <person name="Studholme D.J."/>
        </authorList>
    </citation>
    <scope>NUCLEOTIDE SEQUENCE [LARGE SCALE GENOMIC DNA]</scope>
    <source>
        <strain evidence="2 3">FDL457</strain>
    </source>
</reference>
<dbReference type="AlphaFoldDB" id="A0A3R7FKB2"/>